<dbReference type="AlphaFoldDB" id="A0A6G1CT51"/>
<keyword evidence="3" id="KW-1185">Reference proteome</keyword>
<feature type="compositionally biased region" description="Low complexity" evidence="1">
    <location>
        <begin position="10"/>
        <end position="21"/>
    </location>
</feature>
<dbReference type="Proteomes" id="UP000479710">
    <property type="component" value="Unassembled WGS sequence"/>
</dbReference>
<accession>A0A6G1CT51</accession>
<gene>
    <name evidence="2" type="ORF">E2562_026915</name>
</gene>
<protein>
    <submittedName>
        <fullName evidence="2">Uncharacterized protein</fullName>
    </submittedName>
</protein>
<evidence type="ECO:0000313" key="2">
    <source>
        <dbReference type="EMBL" id="KAF0903366.1"/>
    </source>
</evidence>
<reference evidence="2 3" key="1">
    <citation type="submission" date="2019-11" db="EMBL/GenBank/DDBJ databases">
        <title>Whole genome sequence of Oryza granulata.</title>
        <authorList>
            <person name="Li W."/>
        </authorList>
    </citation>
    <scope>NUCLEOTIDE SEQUENCE [LARGE SCALE GENOMIC DNA]</scope>
    <source>
        <strain evidence="3">cv. Menghai</strain>
        <tissue evidence="2">Leaf</tissue>
    </source>
</reference>
<comment type="caution">
    <text evidence="2">The sequence shown here is derived from an EMBL/GenBank/DDBJ whole genome shotgun (WGS) entry which is preliminary data.</text>
</comment>
<name>A0A6G1CT51_9ORYZ</name>
<feature type="region of interest" description="Disordered" evidence="1">
    <location>
        <begin position="1"/>
        <end position="30"/>
    </location>
</feature>
<evidence type="ECO:0000313" key="3">
    <source>
        <dbReference type="Proteomes" id="UP000479710"/>
    </source>
</evidence>
<proteinExistence type="predicted"/>
<evidence type="ECO:0000256" key="1">
    <source>
        <dbReference type="SAM" id="MobiDB-lite"/>
    </source>
</evidence>
<dbReference type="EMBL" id="SPHZ02000008">
    <property type="protein sequence ID" value="KAF0903366.1"/>
    <property type="molecule type" value="Genomic_DNA"/>
</dbReference>
<sequence length="127" mass="13113">MLAPVHRRSSALPSAAASGSRADTRSQRRRSAAVIGILRRPKVSILLGAAPSPNFSATASSASLVVPKPPPLFLSSSFGASFLPQPRNRRLGLSSTWVIIAIFTAASACSSGCPVRRPSTAPVAPLP</sequence>
<organism evidence="2 3">
    <name type="scientific">Oryza meyeriana var. granulata</name>
    <dbReference type="NCBI Taxonomy" id="110450"/>
    <lineage>
        <taxon>Eukaryota</taxon>
        <taxon>Viridiplantae</taxon>
        <taxon>Streptophyta</taxon>
        <taxon>Embryophyta</taxon>
        <taxon>Tracheophyta</taxon>
        <taxon>Spermatophyta</taxon>
        <taxon>Magnoliopsida</taxon>
        <taxon>Liliopsida</taxon>
        <taxon>Poales</taxon>
        <taxon>Poaceae</taxon>
        <taxon>BOP clade</taxon>
        <taxon>Oryzoideae</taxon>
        <taxon>Oryzeae</taxon>
        <taxon>Oryzinae</taxon>
        <taxon>Oryza</taxon>
        <taxon>Oryza meyeriana</taxon>
    </lineage>
</organism>